<dbReference type="EMBL" id="VTPU01000002">
    <property type="protein sequence ID" value="TZG40903.1"/>
    <property type="molecule type" value="Genomic_DNA"/>
</dbReference>
<evidence type="ECO:0000259" key="9">
    <source>
        <dbReference type="PROSITE" id="PS51278"/>
    </source>
</evidence>
<keyword evidence="7" id="KW-0315">Glutamine amidotransferase</keyword>
<evidence type="ECO:0000256" key="1">
    <source>
        <dbReference type="ARBA" id="ARBA00005187"/>
    </source>
</evidence>
<dbReference type="InterPro" id="IPR006426">
    <property type="entry name" value="Asn_synth_AEB"/>
</dbReference>
<dbReference type="PROSITE" id="PS51278">
    <property type="entry name" value="GATASE_TYPE_2"/>
    <property type="match status" value="1"/>
</dbReference>
<evidence type="ECO:0000256" key="8">
    <source>
        <dbReference type="PIRSR" id="PIRSR001589-3"/>
    </source>
</evidence>
<organism evidence="10 11">
    <name type="scientific">Halomonas eurihalina</name>
    <dbReference type="NCBI Taxonomy" id="42566"/>
    <lineage>
        <taxon>Bacteria</taxon>
        <taxon>Pseudomonadati</taxon>
        <taxon>Pseudomonadota</taxon>
        <taxon>Gammaproteobacteria</taxon>
        <taxon>Oceanospirillales</taxon>
        <taxon>Halomonadaceae</taxon>
        <taxon>Halomonas</taxon>
    </lineage>
</organism>
<dbReference type="Gene3D" id="3.40.50.620">
    <property type="entry name" value="HUPs"/>
    <property type="match status" value="1"/>
</dbReference>
<evidence type="ECO:0000313" key="11">
    <source>
        <dbReference type="Proteomes" id="UP000324260"/>
    </source>
</evidence>
<keyword evidence="5" id="KW-0067">ATP-binding</keyword>
<comment type="pathway">
    <text evidence="1">Amino-acid biosynthesis; L-asparagine biosynthesis; L-asparagine from L-aspartate (L-Gln route): step 1/1.</text>
</comment>
<keyword evidence="4" id="KW-0547">Nucleotide-binding</keyword>
<feature type="active site" description="For GATase activity" evidence="7">
    <location>
        <position position="2"/>
    </location>
</feature>
<keyword evidence="7" id="KW-0028">Amino-acid biosynthesis</keyword>
<accession>A0A5D9DBN2</accession>
<reference evidence="10 11" key="1">
    <citation type="submission" date="2019-08" db="EMBL/GenBank/DDBJ databases">
        <title>Draft Genome Sequence of Halomonas eurihalina Isolated from Preserved Hide-surface.</title>
        <authorList>
            <person name="Hussain S.A."/>
            <person name="Xu A."/>
            <person name="Sarker M."/>
            <person name="Sommers C."/>
        </authorList>
    </citation>
    <scope>NUCLEOTIDE SEQUENCE [LARGE SCALE GENOMIC DNA]</scope>
    <source>
        <strain evidence="10 11">MS1</strain>
    </source>
</reference>
<dbReference type="GO" id="GO:0005829">
    <property type="term" value="C:cytosol"/>
    <property type="evidence" value="ECO:0007669"/>
    <property type="project" value="TreeGrafter"/>
</dbReference>
<dbReference type="Pfam" id="PF13537">
    <property type="entry name" value="GATase_7"/>
    <property type="match status" value="1"/>
</dbReference>
<dbReference type="PIRSF" id="PIRSF001589">
    <property type="entry name" value="Asn_synthetase_glu-h"/>
    <property type="match status" value="1"/>
</dbReference>
<dbReference type="InterPro" id="IPR014729">
    <property type="entry name" value="Rossmann-like_a/b/a_fold"/>
</dbReference>
<dbReference type="InterPro" id="IPR017932">
    <property type="entry name" value="GATase_2_dom"/>
</dbReference>
<evidence type="ECO:0000313" key="10">
    <source>
        <dbReference type="EMBL" id="TZG40903.1"/>
    </source>
</evidence>
<dbReference type="CDD" id="cd01991">
    <property type="entry name" value="Asn_synthase_B_C"/>
    <property type="match status" value="1"/>
</dbReference>
<keyword evidence="7" id="KW-0061">Asparagine biosynthesis</keyword>
<dbReference type="SUPFAM" id="SSF56235">
    <property type="entry name" value="N-terminal nucleophile aminohydrolases (Ntn hydrolases)"/>
    <property type="match status" value="1"/>
</dbReference>
<dbReference type="OrthoDB" id="9763290at2"/>
<evidence type="ECO:0000256" key="5">
    <source>
        <dbReference type="ARBA" id="ARBA00022840"/>
    </source>
</evidence>
<gene>
    <name evidence="10" type="ORF">FZZ93_03100</name>
</gene>
<comment type="caution">
    <text evidence="10">The sequence shown here is derived from an EMBL/GenBank/DDBJ whole genome shotgun (WGS) entry which is preliminary data.</text>
</comment>
<proteinExistence type="inferred from homology"/>
<feature type="domain" description="Glutamine amidotransferase type-2" evidence="9">
    <location>
        <begin position="2"/>
        <end position="196"/>
    </location>
</feature>
<sequence>MCGIGAISFRQPRSADMVTALKSINRNQHARGPDGSGMTLAASSGIGMVRLRMRAEMAEPEPIPLGNECFAAYNGEVYWDGVTLPEGGMGEVLTLVGDQPEAVDGMFAIATLDRRQDNIRLQRDRFGIKPLYKREIEGGVAVASTIRGLIGAFGRPSVRHAAIEQFLAFGRPLDGGSFFDDISEVPRGTQWVMTGGQLVPETSLHAMSEPRTSFASEFVLPKTLRVALQSSLQRVQPSTRAMGLAVSGGLDSTILADQLAEMGVEDLRTVSIRVAGSSDGISNLSQLGIKARAAQSWTHTTRTVTPESFAHGVERAAAQMGEPSRMSSIPLYAALADCAADAGIVMLLVGEGADELFMGYSSYAAVTSGKATAISEFLIPSTRCPYLDALMGPGFAAQMKTFAHDIYPDIPAMAPLDRLRQIELDHSLGPLLQRADHLMMARSIEARTPFLHGSVPELALAVPAARHMAGGQNKALLRSAFPEVQSRPGPWRTKLPFRAPITDWLRGPLQSWLDATLRSGEELLVDLGLRRAGLNLVRADLARDRGAAYEVAYTLLSLIFWKRWLDEGANDAAR</sequence>
<dbReference type="InterPro" id="IPR001962">
    <property type="entry name" value="Asn_synthase"/>
</dbReference>
<keyword evidence="11" id="KW-1185">Reference proteome</keyword>
<protein>
    <recommendedName>
        <fullName evidence="3">asparagine synthase (glutamine-hydrolyzing)</fullName>
        <ecNumber evidence="3">6.3.5.4</ecNumber>
    </recommendedName>
</protein>
<dbReference type="GO" id="GO:0004066">
    <property type="term" value="F:asparagine synthase (glutamine-hydrolyzing) activity"/>
    <property type="evidence" value="ECO:0007669"/>
    <property type="project" value="UniProtKB-EC"/>
</dbReference>
<evidence type="ECO:0000256" key="7">
    <source>
        <dbReference type="PIRSR" id="PIRSR001589-1"/>
    </source>
</evidence>
<dbReference type="GO" id="GO:0006529">
    <property type="term" value="P:asparagine biosynthetic process"/>
    <property type="evidence" value="ECO:0007669"/>
    <property type="project" value="UniProtKB-KW"/>
</dbReference>
<dbReference type="InterPro" id="IPR029055">
    <property type="entry name" value="Ntn_hydrolases_N"/>
</dbReference>
<comment type="similarity">
    <text evidence="2">Belongs to the asparagine synthetase family.</text>
</comment>
<feature type="site" description="Important for beta-aspartyl-AMP intermediate formation" evidence="8">
    <location>
        <position position="351"/>
    </location>
</feature>
<dbReference type="PANTHER" id="PTHR43284:SF1">
    <property type="entry name" value="ASPARAGINE SYNTHETASE"/>
    <property type="match status" value="1"/>
</dbReference>
<evidence type="ECO:0000256" key="3">
    <source>
        <dbReference type="ARBA" id="ARBA00012737"/>
    </source>
</evidence>
<dbReference type="Proteomes" id="UP000324260">
    <property type="component" value="Unassembled WGS sequence"/>
</dbReference>
<evidence type="ECO:0000256" key="2">
    <source>
        <dbReference type="ARBA" id="ARBA00005752"/>
    </source>
</evidence>
<name>A0A5D9DBN2_HALER</name>
<dbReference type="Pfam" id="PF00733">
    <property type="entry name" value="Asn_synthase"/>
    <property type="match status" value="1"/>
</dbReference>
<evidence type="ECO:0000256" key="4">
    <source>
        <dbReference type="ARBA" id="ARBA00022741"/>
    </source>
</evidence>
<dbReference type="AlphaFoldDB" id="A0A5D9DBN2"/>
<dbReference type="EC" id="6.3.5.4" evidence="3"/>
<evidence type="ECO:0000256" key="6">
    <source>
        <dbReference type="ARBA" id="ARBA00048741"/>
    </source>
</evidence>
<dbReference type="SUPFAM" id="SSF52402">
    <property type="entry name" value="Adenine nucleotide alpha hydrolases-like"/>
    <property type="match status" value="1"/>
</dbReference>
<dbReference type="Gene3D" id="3.60.20.10">
    <property type="entry name" value="Glutamine Phosphoribosylpyrophosphate, subunit 1, domain 1"/>
    <property type="match status" value="1"/>
</dbReference>
<dbReference type="GO" id="GO:0005524">
    <property type="term" value="F:ATP binding"/>
    <property type="evidence" value="ECO:0007669"/>
    <property type="project" value="UniProtKB-KW"/>
</dbReference>
<dbReference type="PANTHER" id="PTHR43284">
    <property type="entry name" value="ASPARAGINE SYNTHETASE (GLUTAMINE-HYDROLYZING)"/>
    <property type="match status" value="1"/>
</dbReference>
<dbReference type="InterPro" id="IPR051786">
    <property type="entry name" value="ASN_synthetase/amidase"/>
</dbReference>
<comment type="catalytic activity">
    <reaction evidence="6">
        <text>L-aspartate + L-glutamine + ATP + H2O = L-asparagine + L-glutamate + AMP + diphosphate + H(+)</text>
        <dbReference type="Rhea" id="RHEA:12228"/>
        <dbReference type="ChEBI" id="CHEBI:15377"/>
        <dbReference type="ChEBI" id="CHEBI:15378"/>
        <dbReference type="ChEBI" id="CHEBI:29985"/>
        <dbReference type="ChEBI" id="CHEBI:29991"/>
        <dbReference type="ChEBI" id="CHEBI:30616"/>
        <dbReference type="ChEBI" id="CHEBI:33019"/>
        <dbReference type="ChEBI" id="CHEBI:58048"/>
        <dbReference type="ChEBI" id="CHEBI:58359"/>
        <dbReference type="ChEBI" id="CHEBI:456215"/>
        <dbReference type="EC" id="6.3.5.4"/>
    </reaction>
</comment>